<comment type="similarity">
    <text evidence="1">Belongs to the carotenoid oxygenase family.</text>
</comment>
<comment type="cofactor">
    <cofactor evidence="5">
        <name>Fe(2+)</name>
        <dbReference type="ChEBI" id="CHEBI:29033"/>
    </cofactor>
    <text evidence="5">Binds 1 Fe(2+) ion per subunit.</text>
</comment>
<dbReference type="InterPro" id="IPR004294">
    <property type="entry name" value="Carotenoid_Oase"/>
</dbReference>
<keyword evidence="2 5" id="KW-0479">Metal-binding</keyword>
<proteinExistence type="inferred from homology"/>
<dbReference type="GO" id="GO:0046872">
    <property type="term" value="F:metal ion binding"/>
    <property type="evidence" value="ECO:0007669"/>
    <property type="project" value="UniProtKB-KW"/>
</dbReference>
<sequence length="497" mass="55518">MQTLEPNQLAQQSSFSKEDWLRGYRSQPQEFAYWIDQVEGQIPLELEGTLFRNGPGLLDIHGYPVRHPFDGDGMVNSIAFSQGRAFYRNRFVRTGGYVAEQQAGKPLYRGVFGTQKPGGVLANALDLRLKNIANTHVIYWGDKLLALWEAAAPHRLDPYTLETLGLDHLDGTLAEGDAFAAHPRFDPGDSSQGQPPRLVNFAIKPGLSTTITLYEFDLHGNLVQRQAHSVPGFAFIHDFAITPHYALLFQAPVAYNPLPYLLGLKGAAECITFKPEEPTKIWVIPRHGGAVQTLETAPCFVFHHGNAFEQEGQIVVDSICYRDFPSLEQEDYRTVDFEAVPEGQLWRFTLNLDHNMVTREPLIERCCEFPCLHPQRQGRPYRYLYLGAAHAPRGNAPLQALLKQDLVSGEEQVWSAAPQGFSGEPVFVPKPQGQAEDDGWLLLLLYNAARRCSDLAIFEAGDIQQGPLARLLLAHHVPYGLHGSFTECYFGPTEAGR</sequence>
<evidence type="ECO:0000256" key="2">
    <source>
        <dbReference type="ARBA" id="ARBA00022723"/>
    </source>
</evidence>
<keyword evidence="4 5" id="KW-0408">Iron</keyword>
<protein>
    <submittedName>
        <fullName evidence="6">Apocarotenoid-15,15'-oxygenase</fullName>
    </submittedName>
</protein>
<dbReference type="Proteomes" id="UP000191901">
    <property type="component" value="Chromosome"/>
</dbReference>
<keyword evidence="7" id="KW-1185">Reference proteome</keyword>
<name>A0A1Z3HUF8_9CYAN</name>
<organism evidence="6 7">
    <name type="scientific">Halomicronema hongdechloris C2206</name>
    <dbReference type="NCBI Taxonomy" id="1641165"/>
    <lineage>
        <taxon>Bacteria</taxon>
        <taxon>Bacillati</taxon>
        <taxon>Cyanobacteriota</taxon>
        <taxon>Cyanophyceae</taxon>
        <taxon>Nodosilineales</taxon>
        <taxon>Nodosilineaceae</taxon>
        <taxon>Halomicronema</taxon>
    </lineage>
</organism>
<evidence type="ECO:0000256" key="3">
    <source>
        <dbReference type="ARBA" id="ARBA00023002"/>
    </source>
</evidence>
<dbReference type="EMBL" id="CP021983">
    <property type="protein sequence ID" value="ASC73905.1"/>
    <property type="molecule type" value="Genomic_DNA"/>
</dbReference>
<feature type="binding site" evidence="5">
    <location>
        <position position="237"/>
    </location>
    <ligand>
        <name>Fe cation</name>
        <dbReference type="ChEBI" id="CHEBI:24875"/>
        <note>catalytic</note>
    </ligand>
</feature>
<dbReference type="Pfam" id="PF03055">
    <property type="entry name" value="RPE65"/>
    <property type="match status" value="1"/>
</dbReference>
<evidence type="ECO:0000256" key="5">
    <source>
        <dbReference type="PIRSR" id="PIRSR604294-1"/>
    </source>
</evidence>
<dbReference type="GO" id="GO:0016121">
    <property type="term" value="P:carotene catabolic process"/>
    <property type="evidence" value="ECO:0007669"/>
    <property type="project" value="TreeGrafter"/>
</dbReference>
<evidence type="ECO:0000256" key="1">
    <source>
        <dbReference type="ARBA" id="ARBA00006787"/>
    </source>
</evidence>
<dbReference type="RefSeq" id="WP_080811733.1">
    <property type="nucleotide sequence ID" value="NZ_CP021983.2"/>
</dbReference>
<evidence type="ECO:0000256" key="4">
    <source>
        <dbReference type="ARBA" id="ARBA00023004"/>
    </source>
</evidence>
<dbReference type="STRING" id="1641165.XM38_18950"/>
<reference evidence="6 7" key="1">
    <citation type="journal article" date="2016" name="Biochim. Biophys. Acta">
        <title>Characterization of red-shifted phycobilisomes isolated from the chlorophyll f-containing cyanobacterium Halomicronema hongdechloris.</title>
        <authorList>
            <person name="Li Y."/>
            <person name="Lin Y."/>
            <person name="Garvey C.J."/>
            <person name="Birch D."/>
            <person name="Corkery R.W."/>
            <person name="Loughlin P.C."/>
            <person name="Scheer H."/>
            <person name="Willows R.D."/>
            <person name="Chen M."/>
        </authorList>
    </citation>
    <scope>NUCLEOTIDE SEQUENCE [LARGE SCALE GENOMIC DNA]</scope>
    <source>
        <strain evidence="6 7">C2206</strain>
    </source>
</reference>
<feature type="binding site" evidence="5">
    <location>
        <position position="482"/>
    </location>
    <ligand>
        <name>Fe cation</name>
        <dbReference type="ChEBI" id="CHEBI:24875"/>
        <note>catalytic</note>
    </ligand>
</feature>
<dbReference type="GO" id="GO:0010436">
    <property type="term" value="F:carotenoid dioxygenase activity"/>
    <property type="evidence" value="ECO:0007669"/>
    <property type="project" value="TreeGrafter"/>
</dbReference>
<dbReference type="PANTHER" id="PTHR10543:SF89">
    <property type="entry name" value="CAROTENOID 9,10(9',10')-CLEAVAGE DIOXYGENASE 1"/>
    <property type="match status" value="1"/>
</dbReference>
<dbReference type="KEGG" id="hhg:XM38_048790"/>
<feature type="binding site" evidence="5">
    <location>
        <position position="303"/>
    </location>
    <ligand>
        <name>Fe cation</name>
        <dbReference type="ChEBI" id="CHEBI:24875"/>
        <note>catalytic</note>
    </ligand>
</feature>
<dbReference type="OrthoDB" id="6636843at2"/>
<gene>
    <name evidence="6" type="ORF">XM38_048790</name>
</gene>
<dbReference type="AlphaFoldDB" id="A0A1Z3HUF8"/>
<dbReference type="PANTHER" id="PTHR10543">
    <property type="entry name" value="BETA-CAROTENE DIOXYGENASE"/>
    <property type="match status" value="1"/>
</dbReference>
<evidence type="ECO:0000313" key="7">
    <source>
        <dbReference type="Proteomes" id="UP000191901"/>
    </source>
</evidence>
<feature type="binding site" evidence="5">
    <location>
        <position position="182"/>
    </location>
    <ligand>
        <name>Fe cation</name>
        <dbReference type="ChEBI" id="CHEBI:24875"/>
        <note>catalytic</note>
    </ligand>
</feature>
<evidence type="ECO:0000313" key="6">
    <source>
        <dbReference type="EMBL" id="ASC73905.1"/>
    </source>
</evidence>
<keyword evidence="3" id="KW-0560">Oxidoreductase</keyword>
<accession>A0A1Z3HUF8</accession>